<dbReference type="NCBIfam" id="NF007422">
    <property type="entry name" value="PRK09965.1"/>
    <property type="match status" value="1"/>
</dbReference>
<sequence length="105" mass="11625">MSYTVGPVDMIPVGEALKVESDDSGAKEDIAIFHAEDGNFYALQDECTHEVASLSEGWIEDCEVECPLHASRFNLKTGKVLCLPAYVDARTYKVEVIDGMLELHF</sequence>
<keyword evidence="4" id="KW-0411">Iron-sulfur</keyword>
<dbReference type="CDD" id="cd03528">
    <property type="entry name" value="Rieske_RO_ferredoxin"/>
    <property type="match status" value="1"/>
</dbReference>
<dbReference type="KEGG" id="gcr:GcLGCM259_2416"/>
<dbReference type="RefSeq" id="WP_246049577.1">
    <property type="nucleotide sequence ID" value="NZ_CP034412.1"/>
</dbReference>
<dbReference type="GO" id="GO:0004497">
    <property type="term" value="F:monooxygenase activity"/>
    <property type="evidence" value="ECO:0007669"/>
    <property type="project" value="UniProtKB-ARBA"/>
</dbReference>
<keyword evidence="3" id="KW-0408">Iron</keyword>
<accession>A0A5B7WY83</accession>
<dbReference type="GO" id="GO:0046872">
    <property type="term" value="F:metal ion binding"/>
    <property type="evidence" value="ECO:0007669"/>
    <property type="project" value="UniProtKB-KW"/>
</dbReference>
<dbReference type="InterPro" id="IPR017941">
    <property type="entry name" value="Rieske_2Fe-2S"/>
</dbReference>
<feature type="domain" description="Rieske" evidence="5">
    <location>
        <begin position="14"/>
        <end position="103"/>
    </location>
</feature>
<evidence type="ECO:0000256" key="3">
    <source>
        <dbReference type="ARBA" id="ARBA00023004"/>
    </source>
</evidence>
<keyword evidence="2" id="KW-0479">Metal-binding</keyword>
<dbReference type="InterPro" id="IPR036922">
    <property type="entry name" value="Rieske_2Fe-2S_sf"/>
</dbReference>
<gene>
    <name evidence="6" type="ORF">GcLGCM259_2416</name>
</gene>
<dbReference type="Pfam" id="PF00355">
    <property type="entry name" value="Rieske"/>
    <property type="match status" value="1"/>
</dbReference>
<dbReference type="SUPFAM" id="SSF50022">
    <property type="entry name" value="ISP domain"/>
    <property type="match status" value="1"/>
</dbReference>
<keyword evidence="7" id="KW-1185">Reference proteome</keyword>
<proteinExistence type="predicted"/>
<evidence type="ECO:0000313" key="7">
    <source>
        <dbReference type="Proteomes" id="UP000307000"/>
    </source>
</evidence>
<dbReference type="EMBL" id="CP034412">
    <property type="protein sequence ID" value="QCY48123.1"/>
    <property type="molecule type" value="Genomic_DNA"/>
</dbReference>
<dbReference type="GO" id="GO:0051537">
    <property type="term" value="F:2 iron, 2 sulfur cluster binding"/>
    <property type="evidence" value="ECO:0007669"/>
    <property type="project" value="UniProtKB-KW"/>
</dbReference>
<dbReference type="GO" id="GO:0016705">
    <property type="term" value="F:oxidoreductase activity, acting on paired donors, with incorporation or reduction of molecular oxygen"/>
    <property type="evidence" value="ECO:0007669"/>
    <property type="project" value="UniProtKB-ARBA"/>
</dbReference>
<dbReference type="AlphaFoldDB" id="A0A5B7WY83"/>
<dbReference type="PROSITE" id="PS51296">
    <property type="entry name" value="RIESKE"/>
    <property type="match status" value="1"/>
</dbReference>
<evidence type="ECO:0000313" key="6">
    <source>
        <dbReference type="EMBL" id="QCY48123.1"/>
    </source>
</evidence>
<evidence type="ECO:0000256" key="2">
    <source>
        <dbReference type="ARBA" id="ARBA00022723"/>
    </source>
</evidence>
<organism evidence="6 7">
    <name type="scientific">Glutamicibacter creatinolyticus</name>
    <dbReference type="NCBI Taxonomy" id="162496"/>
    <lineage>
        <taxon>Bacteria</taxon>
        <taxon>Bacillati</taxon>
        <taxon>Actinomycetota</taxon>
        <taxon>Actinomycetes</taxon>
        <taxon>Micrococcales</taxon>
        <taxon>Micrococcaceae</taxon>
        <taxon>Glutamicibacter</taxon>
    </lineage>
</organism>
<evidence type="ECO:0000256" key="1">
    <source>
        <dbReference type="ARBA" id="ARBA00022714"/>
    </source>
</evidence>
<dbReference type="Gene3D" id="2.102.10.10">
    <property type="entry name" value="Rieske [2Fe-2S] iron-sulphur domain"/>
    <property type="match status" value="1"/>
</dbReference>
<protein>
    <recommendedName>
        <fullName evidence="5">Rieske domain-containing protein</fullName>
    </recommendedName>
</protein>
<dbReference type="PANTHER" id="PTHR21496">
    <property type="entry name" value="FERREDOXIN-RELATED"/>
    <property type="match status" value="1"/>
</dbReference>
<name>A0A5B7WY83_9MICC</name>
<keyword evidence="1" id="KW-0001">2Fe-2S</keyword>
<dbReference type="PANTHER" id="PTHR21496:SF23">
    <property type="entry name" value="3-PHENYLPROPIONATE_CINNAMIC ACID DIOXYGENASE FERREDOXIN SUBUNIT"/>
    <property type="match status" value="1"/>
</dbReference>
<evidence type="ECO:0000256" key="4">
    <source>
        <dbReference type="ARBA" id="ARBA00023014"/>
    </source>
</evidence>
<reference evidence="6 7" key="1">
    <citation type="submission" date="2018-12" db="EMBL/GenBank/DDBJ databases">
        <title>Complete Genome Sequence of Glutamicibacter creatinolyticus strain LGCM259,isolated from an abscess of a 12-year-old mare in Italy.</title>
        <authorList>
            <person name="Santos R.G."/>
            <person name="Silva A.L."/>
            <person name="Seyffert N."/>
            <person name="Castro T.L.P."/>
            <person name="Attili A.R."/>
            <person name="Rifici C."/>
            <person name="Mazzullo G."/>
            <person name="Brenig B."/>
            <person name="Venanzi F."/>
            <person name="Azevedo V."/>
        </authorList>
    </citation>
    <scope>NUCLEOTIDE SEQUENCE [LARGE SCALE GENOMIC DNA]</scope>
    <source>
        <strain evidence="6 7">LGCM 259</strain>
    </source>
</reference>
<dbReference type="Proteomes" id="UP000307000">
    <property type="component" value="Chromosome"/>
</dbReference>
<evidence type="ECO:0000259" key="5">
    <source>
        <dbReference type="PROSITE" id="PS51296"/>
    </source>
</evidence>